<dbReference type="GO" id="GO:0005886">
    <property type="term" value="C:plasma membrane"/>
    <property type="evidence" value="ECO:0007669"/>
    <property type="project" value="UniProtKB-SubCell"/>
</dbReference>
<feature type="transmembrane region" description="Helical" evidence="6">
    <location>
        <begin position="174"/>
        <end position="194"/>
    </location>
</feature>
<evidence type="ECO:0000256" key="4">
    <source>
        <dbReference type="ARBA" id="ARBA00022989"/>
    </source>
</evidence>
<dbReference type="EMBL" id="VKAC01000005">
    <property type="protein sequence ID" value="TXR56316.1"/>
    <property type="molecule type" value="Genomic_DNA"/>
</dbReference>
<feature type="transmembrane region" description="Helical" evidence="6">
    <location>
        <begin position="201"/>
        <end position="220"/>
    </location>
</feature>
<keyword evidence="8" id="KW-1185">Reference proteome</keyword>
<keyword evidence="4 6" id="KW-1133">Transmembrane helix</keyword>
<proteinExistence type="predicted"/>
<keyword evidence="2" id="KW-1003">Cell membrane</keyword>
<comment type="subcellular location">
    <subcellularLocation>
        <location evidence="1">Cell membrane</location>
        <topology evidence="1">Multi-pass membrane protein</topology>
    </subcellularLocation>
</comment>
<organism evidence="7 8">
    <name type="scientific">Quadrisphaera setariae</name>
    <dbReference type="NCBI Taxonomy" id="2593304"/>
    <lineage>
        <taxon>Bacteria</taxon>
        <taxon>Bacillati</taxon>
        <taxon>Actinomycetota</taxon>
        <taxon>Actinomycetes</taxon>
        <taxon>Kineosporiales</taxon>
        <taxon>Kineosporiaceae</taxon>
        <taxon>Quadrisphaera</taxon>
    </lineage>
</organism>
<dbReference type="PANTHER" id="PTHR30250:SF11">
    <property type="entry name" value="O-ANTIGEN TRANSPORTER-RELATED"/>
    <property type="match status" value="1"/>
</dbReference>
<dbReference type="Proteomes" id="UP000321234">
    <property type="component" value="Unassembled WGS sequence"/>
</dbReference>
<dbReference type="AlphaFoldDB" id="A0A5C8ZHC9"/>
<evidence type="ECO:0000256" key="2">
    <source>
        <dbReference type="ARBA" id="ARBA00022475"/>
    </source>
</evidence>
<evidence type="ECO:0000256" key="3">
    <source>
        <dbReference type="ARBA" id="ARBA00022692"/>
    </source>
</evidence>
<evidence type="ECO:0000256" key="5">
    <source>
        <dbReference type="ARBA" id="ARBA00023136"/>
    </source>
</evidence>
<protein>
    <submittedName>
        <fullName evidence="7">Oligosaccharide flippase family protein</fullName>
    </submittedName>
</protein>
<accession>A0A5C8ZHC9</accession>
<evidence type="ECO:0000313" key="7">
    <source>
        <dbReference type="EMBL" id="TXR56316.1"/>
    </source>
</evidence>
<name>A0A5C8ZHC9_9ACTN</name>
<evidence type="ECO:0000256" key="1">
    <source>
        <dbReference type="ARBA" id="ARBA00004651"/>
    </source>
</evidence>
<dbReference type="InterPro" id="IPR050833">
    <property type="entry name" value="Poly_Biosynth_Transport"/>
</dbReference>
<feature type="transmembrane region" description="Helical" evidence="6">
    <location>
        <begin position="226"/>
        <end position="248"/>
    </location>
</feature>
<keyword evidence="3 6" id="KW-0812">Transmembrane</keyword>
<evidence type="ECO:0000256" key="6">
    <source>
        <dbReference type="SAM" id="Phobius"/>
    </source>
</evidence>
<dbReference type="PANTHER" id="PTHR30250">
    <property type="entry name" value="PST FAMILY PREDICTED COLANIC ACID TRANSPORTER"/>
    <property type="match status" value="1"/>
</dbReference>
<dbReference type="Pfam" id="PF13440">
    <property type="entry name" value="Polysacc_synt_3"/>
    <property type="match status" value="1"/>
</dbReference>
<evidence type="ECO:0000313" key="8">
    <source>
        <dbReference type="Proteomes" id="UP000321234"/>
    </source>
</evidence>
<dbReference type="OrthoDB" id="3320002at2"/>
<comment type="caution">
    <text evidence="7">The sequence shown here is derived from an EMBL/GenBank/DDBJ whole genome shotgun (WGS) entry which is preliminary data.</text>
</comment>
<keyword evidence="5 6" id="KW-0472">Membrane</keyword>
<feature type="transmembrane region" description="Helical" evidence="6">
    <location>
        <begin position="141"/>
        <end position="162"/>
    </location>
</feature>
<reference evidence="7 8" key="1">
    <citation type="submission" date="2019-07" db="EMBL/GenBank/DDBJ databases">
        <title>Quadrisphaera sp. strain DD2A genome sequencing and assembly.</title>
        <authorList>
            <person name="Kim I."/>
        </authorList>
    </citation>
    <scope>NUCLEOTIDE SEQUENCE [LARGE SCALE GENOMIC DNA]</scope>
    <source>
        <strain evidence="7 8">DD2A</strain>
    </source>
</reference>
<gene>
    <name evidence="7" type="ORF">FMM08_09365</name>
</gene>
<sequence>MNLLQQIVFVSSVATLFCFGELSLLRAILSFSFATVITAAAAPSIARTGLRLSPRFAKQLARDGLRYTGSEIVEVANNRLDQVLMLPVIGAIQAGYYAVAVTLSSLLVGVGQSFAAGSFKQFMQDPFGTAEIRRTLSTATLVSLLGAAMLTCIAPFAIPLVFSSAYREATPVSLVSLIGAFTVVPSSVGAALMLARDRARALMLCQSTGLACGIGTLYVLGPPFGATGAAAASTLGYIAAAIAIFWSLRVPVRCWIPSPATFRSGISVFVYGR</sequence>